<feature type="domain" description="4Fe-4S ferredoxin-type" evidence="5">
    <location>
        <begin position="86"/>
        <end position="117"/>
    </location>
</feature>
<dbReference type="GO" id="GO:0051536">
    <property type="term" value="F:iron-sulfur cluster binding"/>
    <property type="evidence" value="ECO:0007669"/>
    <property type="project" value="UniProtKB-KW"/>
</dbReference>
<dbReference type="SUPFAM" id="SSF54862">
    <property type="entry name" value="4Fe-4S ferredoxins"/>
    <property type="match status" value="1"/>
</dbReference>
<feature type="domain" description="4Fe-4S ferredoxin-type" evidence="5">
    <location>
        <begin position="164"/>
        <end position="193"/>
    </location>
</feature>
<dbReference type="PANTHER" id="PTHR11615">
    <property type="entry name" value="NITRATE, FORMATE, IRON DEHYDROGENASE"/>
    <property type="match status" value="1"/>
</dbReference>
<evidence type="ECO:0000313" key="6">
    <source>
        <dbReference type="EMBL" id="ADU28188.1"/>
    </source>
</evidence>
<dbReference type="KEGG" id="eha:Ethha_2695"/>
<dbReference type="Pfam" id="PF02906">
    <property type="entry name" value="Fe_hyd_lg_C"/>
    <property type="match status" value="1"/>
</dbReference>
<dbReference type="Pfam" id="PF13237">
    <property type="entry name" value="Fer4_10"/>
    <property type="match status" value="1"/>
</dbReference>
<dbReference type="InterPro" id="IPR017900">
    <property type="entry name" value="4Fe4S_Fe_S_CS"/>
</dbReference>
<name>E6U7R5_ETHHY</name>
<dbReference type="Proteomes" id="UP000001551">
    <property type="component" value="Chromosome"/>
</dbReference>
<sequence>MILFDTDVQELKYKVLREVVRLARADKLDDGYYDIPRTIIPGPKATMRCCIYRERAIVEERVRAAMGRGDMPGIVSVIDSACDECPVQRFSVTDACRGCIAHKCHAACPFGAISYEKHRAVIDPEKCRECGRCMKACPYHAIIERQRPCVAGCAAKAIEIDDQKKAKINYDRCTSCGNCVYQCPFGAMVDKSFILDVLDLLRQAQENPDLHIYAVLAPAIASQFSYAKIGQVVAGIRQLGFHRAVEAALGADIVAQKEAHELAEKGFLTSSCCPSFVRYVEINHPDLKPFISHNVSPMVETALLIKHHDPGAKVVFIGPCIAKKMEISLEKTQGAVDSVLTFEELQALFDGMEIPVDQLEEGPMDDASCFGRAFARSGGVTEAVRSVIEDEGLDLVLDPEICNGADSYKIALFKAAKGKLGKNFIEGMSCADGCVGGAACLSHGLRSVVDVNTFSKKASRKHVGESVADADGSFDGEDGPAS</sequence>
<evidence type="ECO:0000256" key="4">
    <source>
        <dbReference type="SAM" id="MobiDB-lite"/>
    </source>
</evidence>
<dbReference type="EMBL" id="CP002400">
    <property type="protein sequence ID" value="ADU28188.1"/>
    <property type="molecule type" value="Genomic_DNA"/>
</dbReference>
<dbReference type="InterPro" id="IPR017896">
    <property type="entry name" value="4Fe4S_Fe-S-bd"/>
</dbReference>
<keyword evidence="1" id="KW-0479">Metal-binding</keyword>
<feature type="domain" description="4Fe-4S ferredoxin-type" evidence="5">
    <location>
        <begin position="118"/>
        <end position="147"/>
    </location>
</feature>
<organism evidence="6 7">
    <name type="scientific">Ethanoligenens harbinense (strain DSM 18485 / JCM 12961 / CGMCC 1.5033 / YUAN-3)</name>
    <dbReference type="NCBI Taxonomy" id="663278"/>
    <lineage>
        <taxon>Bacteria</taxon>
        <taxon>Bacillati</taxon>
        <taxon>Bacillota</taxon>
        <taxon>Clostridia</taxon>
        <taxon>Eubacteriales</taxon>
        <taxon>Oscillospiraceae</taxon>
        <taxon>Ethanoligenens</taxon>
    </lineage>
</organism>
<protein>
    <submittedName>
        <fullName evidence="6">Hydrogenase large subunit domain protein</fullName>
    </submittedName>
</protein>
<dbReference type="SUPFAM" id="SSF53920">
    <property type="entry name" value="Fe-only hydrogenase"/>
    <property type="match status" value="1"/>
</dbReference>
<evidence type="ECO:0000256" key="3">
    <source>
        <dbReference type="ARBA" id="ARBA00023014"/>
    </source>
</evidence>
<dbReference type="HOGENOM" id="CLU_039046_0_1_9"/>
<gene>
    <name evidence="6" type="ordered locus">Ethha_2695</name>
</gene>
<dbReference type="Gene3D" id="3.40.950.10">
    <property type="entry name" value="Fe-only Hydrogenase (Larger Subunit), Chain L, domain 3"/>
    <property type="match status" value="1"/>
</dbReference>
<dbReference type="GO" id="GO:0046872">
    <property type="term" value="F:metal ion binding"/>
    <property type="evidence" value="ECO:0007669"/>
    <property type="project" value="UniProtKB-KW"/>
</dbReference>
<feature type="compositionally biased region" description="Acidic residues" evidence="4">
    <location>
        <begin position="472"/>
        <end position="482"/>
    </location>
</feature>
<keyword evidence="2" id="KW-0408">Iron</keyword>
<dbReference type="InterPro" id="IPR004108">
    <property type="entry name" value="Fe_hydrogenase_lsu_C"/>
</dbReference>
<dbReference type="InterPro" id="IPR009016">
    <property type="entry name" value="Fe_hydrogenase"/>
</dbReference>
<dbReference type="AlphaFoldDB" id="E6U7R5"/>
<dbReference type="RefSeq" id="WP_013486531.1">
    <property type="nucleotide sequence ID" value="NC_014828.1"/>
</dbReference>
<reference evidence="6 7" key="1">
    <citation type="submission" date="2010-12" db="EMBL/GenBank/DDBJ databases">
        <title>Complete sequence of Ethanoligenens harbinense YUAN-3.</title>
        <authorList>
            <person name="Lucas S."/>
            <person name="Copeland A."/>
            <person name="Lapidus A."/>
            <person name="Cheng J.-F."/>
            <person name="Bruce D."/>
            <person name="Goodwin L."/>
            <person name="Pitluck S."/>
            <person name="Chertkov O."/>
            <person name="Misra M."/>
            <person name="Detter J.C."/>
            <person name="Han C."/>
            <person name="Tapia R."/>
            <person name="Land M."/>
            <person name="Hauser L."/>
            <person name="Jeffries C."/>
            <person name="Kyrpides N."/>
            <person name="Ivanova N."/>
            <person name="Mikhailova N."/>
            <person name="Wang A."/>
            <person name="Mouttaki H."/>
            <person name="He Z."/>
            <person name="Zhou J."/>
            <person name="Hemme C.L."/>
            <person name="Woyke T."/>
        </authorList>
    </citation>
    <scope>NUCLEOTIDE SEQUENCE [LARGE SCALE GENOMIC DNA]</scope>
    <source>
        <strain evidence="7">DSM 18485 / JCM 12961 / CGMCC 1.5033 / YUAN-3</strain>
    </source>
</reference>
<dbReference type="Gene3D" id="3.30.70.20">
    <property type="match status" value="2"/>
</dbReference>
<evidence type="ECO:0000313" key="7">
    <source>
        <dbReference type="Proteomes" id="UP000001551"/>
    </source>
</evidence>
<dbReference type="NCBIfam" id="TIGR04105">
    <property type="entry name" value="FeFe_hydrog_B1"/>
    <property type="match status" value="1"/>
</dbReference>
<evidence type="ECO:0000259" key="5">
    <source>
        <dbReference type="PROSITE" id="PS51379"/>
    </source>
</evidence>
<evidence type="ECO:0000256" key="2">
    <source>
        <dbReference type="ARBA" id="ARBA00023004"/>
    </source>
</evidence>
<dbReference type="eggNOG" id="COG4624">
    <property type="taxonomic scope" value="Bacteria"/>
</dbReference>
<dbReference type="PROSITE" id="PS00198">
    <property type="entry name" value="4FE4S_FER_1"/>
    <property type="match status" value="1"/>
</dbReference>
<dbReference type="InterPro" id="IPR027631">
    <property type="entry name" value="Mono_FeFe_hydrog"/>
</dbReference>
<dbReference type="eggNOG" id="COG2221">
    <property type="taxonomic scope" value="Bacteria"/>
</dbReference>
<accession>E6U7R5</accession>
<feature type="region of interest" description="Disordered" evidence="4">
    <location>
        <begin position="460"/>
        <end position="482"/>
    </location>
</feature>
<evidence type="ECO:0000256" key="1">
    <source>
        <dbReference type="ARBA" id="ARBA00022723"/>
    </source>
</evidence>
<proteinExistence type="predicted"/>
<keyword evidence="3" id="KW-0411">Iron-sulfur</keyword>
<dbReference type="STRING" id="663278.Ethha_2695"/>
<keyword evidence="7" id="KW-1185">Reference proteome</keyword>
<dbReference type="InterPro" id="IPR050340">
    <property type="entry name" value="Cytosolic_Fe-S_CAF"/>
</dbReference>
<dbReference type="PROSITE" id="PS51379">
    <property type="entry name" value="4FE4S_FER_2"/>
    <property type="match status" value="3"/>
</dbReference>